<organism evidence="1 4">
    <name type="scientific">endosymbiont of Ridgeia piscesae</name>
    <dbReference type="NCBI Taxonomy" id="54398"/>
    <lineage>
        <taxon>Bacteria</taxon>
        <taxon>Pseudomonadati</taxon>
        <taxon>Pseudomonadota</taxon>
        <taxon>Gammaproteobacteria</taxon>
        <taxon>sulfur-oxidizing symbionts</taxon>
    </lineage>
</organism>
<dbReference type="EMBL" id="LMXI01000155">
    <property type="protein sequence ID" value="KRT59386.1"/>
    <property type="molecule type" value="Genomic_DNA"/>
</dbReference>
<dbReference type="Proteomes" id="UP000051634">
    <property type="component" value="Unassembled WGS sequence"/>
</dbReference>
<name>A0A0T5YUC3_9GAMM</name>
<evidence type="ECO:0000313" key="3">
    <source>
        <dbReference type="Proteomes" id="UP000051276"/>
    </source>
</evidence>
<dbReference type="EMBL" id="LDXT01000093">
    <property type="protein sequence ID" value="KRT54210.1"/>
    <property type="molecule type" value="Genomic_DNA"/>
</dbReference>
<evidence type="ECO:0000313" key="1">
    <source>
        <dbReference type="EMBL" id="KRT54210.1"/>
    </source>
</evidence>
<dbReference type="PATRIC" id="fig|54398.3.peg.712"/>
<gene>
    <name evidence="1" type="ORF">Ga0074115_103107</name>
    <name evidence="2" type="ORF">Ga0076813_15395</name>
</gene>
<dbReference type="STRING" id="54398.Ga0074115_103107"/>
<protein>
    <recommendedName>
        <fullName evidence="5">RND transporter</fullName>
    </recommendedName>
</protein>
<evidence type="ECO:0008006" key="5">
    <source>
        <dbReference type="Google" id="ProtNLM"/>
    </source>
</evidence>
<sequence>MFAWLDRIPLHMIVLPALLLGFAPFVPEPHLWEKLKMLAAGSLTRPIDIFDLCMHGTPALLLVIKLLRGERG</sequence>
<dbReference type="RefSeq" id="WP_006474325.1">
    <property type="nucleotide sequence ID" value="NZ_KQ556927.1"/>
</dbReference>
<proteinExistence type="predicted"/>
<reference evidence="3 4" key="1">
    <citation type="submission" date="2015-11" db="EMBL/GenBank/DDBJ databases">
        <title>The genome of Candidatus Endoriftia persephone in Ridgeia piscesae and population structure of the North Eastern Pacific vestimentiferan symbionts.</title>
        <authorList>
            <person name="Perez M."/>
            <person name="Juniper K.S."/>
        </authorList>
    </citation>
    <scope>NUCLEOTIDE SEQUENCE [LARGE SCALE GENOMIC DNA]</scope>
    <source>
        <strain evidence="2">Ind10</strain>
        <strain evidence="1">Ind11</strain>
    </source>
</reference>
<dbReference type="Proteomes" id="UP000051276">
    <property type="component" value="Unassembled WGS sequence"/>
</dbReference>
<evidence type="ECO:0000313" key="2">
    <source>
        <dbReference type="EMBL" id="KRT59386.1"/>
    </source>
</evidence>
<comment type="caution">
    <text evidence="1">The sequence shown here is derived from an EMBL/GenBank/DDBJ whole genome shotgun (WGS) entry which is preliminary data.</text>
</comment>
<keyword evidence="4" id="KW-1185">Reference proteome</keyword>
<dbReference type="OrthoDB" id="1467821at2"/>
<evidence type="ECO:0000313" key="4">
    <source>
        <dbReference type="Proteomes" id="UP000051634"/>
    </source>
</evidence>
<accession>A0A0T5YUC3</accession>
<dbReference type="AlphaFoldDB" id="A0A0T5YUC3"/>